<dbReference type="RefSeq" id="WP_267534719.1">
    <property type="nucleotide sequence ID" value="NZ_JAPNKA010000001.1"/>
</dbReference>
<feature type="domain" description="Carbamoyltransferase" evidence="2">
    <location>
        <begin position="160"/>
        <end position="367"/>
    </location>
</feature>
<evidence type="ECO:0000259" key="2">
    <source>
        <dbReference type="Pfam" id="PF02543"/>
    </source>
</evidence>
<reference evidence="4 5" key="1">
    <citation type="submission" date="2022-11" db="EMBL/GenBank/DDBJ databases">
        <title>Minimal conservation of predation-associated metabolite biosynthetic gene clusters underscores biosynthetic potential of Myxococcota including descriptions for ten novel species: Archangium lansinium sp. nov., Myxococcus landrumus sp. nov., Nannocystis bai.</title>
        <authorList>
            <person name="Ahearne A."/>
            <person name="Stevens C."/>
            <person name="Phillips K."/>
        </authorList>
    </citation>
    <scope>NUCLEOTIDE SEQUENCE [LARGE SCALE GENOMIC DNA]</scope>
    <source>
        <strain evidence="4 5">MIWBW</strain>
    </source>
</reference>
<dbReference type="Proteomes" id="UP001207654">
    <property type="component" value="Unassembled WGS sequence"/>
</dbReference>
<accession>A0ABT4A2F0</accession>
<dbReference type="InterPro" id="IPR003696">
    <property type="entry name" value="Carbtransf_dom"/>
</dbReference>
<evidence type="ECO:0008006" key="6">
    <source>
        <dbReference type="Google" id="ProtNLM"/>
    </source>
</evidence>
<evidence type="ECO:0000259" key="3">
    <source>
        <dbReference type="Pfam" id="PF16861"/>
    </source>
</evidence>
<sequence length="592" mass="64960">MKDLVVGLANGVHDSAIALCSDDGVFAEAFERHVQVKRALGCAGLFSSWRPLRAALRHVGIDTAALRRASLRTTWQLDDDDFDVLRRTLSRAGTDNGFIAMVAGSAAWDSTTELQLGWLLRGEFPHVYPPLGEVLPSGPGVSLRSVVPRTAPVELDRAAVSHHLAHAANAVYTSPFDRCVALVIDGAGERSSLNVFSFADNTFQSVSSTDSSHSLGLLYAAVTQLCGFQYWEGEEWKVMGMAAHGHRVPELYRFFHDRTHVDGLQVRLALGPSWVDELSALLRPGRGEAGVLQAANLARSFQDYFADTLVALVKNVHALGISDDLAYSGGCALNSAANGRIVRETGFRRLHVPSAPADDGNALGAALYERHAVRRIPRKPTIASPFLGSTIDLDELERALSFATFDAVRIDDEQELCDRTAAALARGEIIGWIQGRAEFGPRALGSRSILADPRRGDMRDIINRRVKFREQYRPLAPAILHEHGERFFQGYEESPYMERALPFREEVKALVPAVVHLDGTGRLQSVTRERNALFYALLSAFERHTGIPMLVNTSYNVMGKPISHSATDVLTVFATTGLHALVVGPWWIRKRA</sequence>
<dbReference type="EMBL" id="JAPNKA010000001">
    <property type="protein sequence ID" value="MCY1075805.1"/>
    <property type="molecule type" value="Genomic_DNA"/>
</dbReference>
<dbReference type="Pfam" id="PF16861">
    <property type="entry name" value="Carbam_trans_C"/>
    <property type="match status" value="1"/>
</dbReference>
<evidence type="ECO:0000313" key="5">
    <source>
        <dbReference type="Proteomes" id="UP001207654"/>
    </source>
</evidence>
<dbReference type="Gene3D" id="3.90.870.20">
    <property type="entry name" value="Carbamoyltransferase, C-terminal domain"/>
    <property type="match status" value="1"/>
</dbReference>
<comment type="caution">
    <text evidence="4">The sequence shown here is derived from an EMBL/GenBank/DDBJ whole genome shotgun (WGS) entry which is preliminary data.</text>
</comment>
<dbReference type="SUPFAM" id="SSF53067">
    <property type="entry name" value="Actin-like ATPase domain"/>
    <property type="match status" value="1"/>
</dbReference>
<dbReference type="PANTHER" id="PTHR34847">
    <property type="entry name" value="NODULATION PROTEIN U"/>
    <property type="match status" value="1"/>
</dbReference>
<evidence type="ECO:0000256" key="1">
    <source>
        <dbReference type="ARBA" id="ARBA00006129"/>
    </source>
</evidence>
<protein>
    <recommendedName>
        <fullName evidence="6">Carbamoyltransferase</fullName>
    </recommendedName>
</protein>
<evidence type="ECO:0000313" key="4">
    <source>
        <dbReference type="EMBL" id="MCY1075805.1"/>
    </source>
</evidence>
<keyword evidence="5" id="KW-1185">Reference proteome</keyword>
<organism evidence="4 5">
    <name type="scientific">Archangium lansingense</name>
    <dbReference type="NCBI Taxonomy" id="2995310"/>
    <lineage>
        <taxon>Bacteria</taxon>
        <taxon>Pseudomonadati</taxon>
        <taxon>Myxococcota</taxon>
        <taxon>Myxococcia</taxon>
        <taxon>Myxococcales</taxon>
        <taxon>Cystobacterineae</taxon>
        <taxon>Archangiaceae</taxon>
        <taxon>Archangium</taxon>
    </lineage>
</organism>
<proteinExistence type="inferred from homology"/>
<comment type="similarity">
    <text evidence="1">Belongs to the NodU/CmcH family.</text>
</comment>
<dbReference type="Pfam" id="PF02543">
    <property type="entry name" value="Carbam_trans_N"/>
    <property type="match status" value="1"/>
</dbReference>
<gene>
    <name evidence="4" type="ORF">OV287_15125</name>
</gene>
<dbReference type="Gene3D" id="3.30.420.40">
    <property type="match status" value="2"/>
</dbReference>
<dbReference type="InterPro" id="IPR038152">
    <property type="entry name" value="Carbam_trans_C_sf"/>
</dbReference>
<dbReference type="InterPro" id="IPR043129">
    <property type="entry name" value="ATPase_NBD"/>
</dbReference>
<name>A0ABT4A2F0_9BACT</name>
<dbReference type="PANTHER" id="PTHR34847:SF1">
    <property type="entry name" value="NODULATION PROTEIN U"/>
    <property type="match status" value="1"/>
</dbReference>
<dbReference type="InterPro" id="IPR031730">
    <property type="entry name" value="Carbam_trans_C"/>
</dbReference>
<dbReference type="InterPro" id="IPR051338">
    <property type="entry name" value="NodU/CmcH_Carbamoyltrnsfr"/>
</dbReference>
<dbReference type="CDD" id="cd24033">
    <property type="entry name" value="ASKHA_NBD_NodU_CmcH-like_N"/>
    <property type="match status" value="1"/>
</dbReference>
<feature type="domain" description="Carbamoyltransferase C-terminal" evidence="3">
    <location>
        <begin position="421"/>
        <end position="590"/>
    </location>
</feature>